<dbReference type="InterPro" id="IPR010359">
    <property type="entry name" value="IrrE_HExxH"/>
</dbReference>
<dbReference type="Proteomes" id="UP000217065">
    <property type="component" value="Unassembled WGS sequence"/>
</dbReference>
<protein>
    <recommendedName>
        <fullName evidence="1">IrrE N-terminal-like domain-containing protein</fullName>
    </recommendedName>
</protein>
<dbReference type="AlphaFoldDB" id="A0A264W1I1"/>
<dbReference type="InterPro" id="IPR052345">
    <property type="entry name" value="Rad_response_metalloprotease"/>
</dbReference>
<sequence>MDLNEKIKNLADIERSANHFSELQSIDLDALYERNNIHLLEKPLSDDISGVFMKHDNECMVIINTNKTKGHQNFTKAHEYYHFKYDKDLTTQICNVAKFDHTNKSELSADLFATYFLMPENGIKSILAEVLQNNDGEIDISVLLHLENIFKVSHMAMVRRLQDLNLISTELARYFFAVRIRSTAQRYGYQPDLYHSSKETRLYSDYKELVEKLYTEEKITEKKYDELLNNITSLGIINTPYEFEEEYIDE</sequence>
<name>A0A264W1I1_9BACL</name>
<dbReference type="PANTHER" id="PTHR43236">
    <property type="entry name" value="ANTITOXIN HIGA1"/>
    <property type="match status" value="1"/>
</dbReference>
<dbReference type="PANTHER" id="PTHR43236:SF1">
    <property type="entry name" value="BLL7220 PROTEIN"/>
    <property type="match status" value="1"/>
</dbReference>
<dbReference type="RefSeq" id="WP_094943792.1">
    <property type="nucleotide sequence ID" value="NZ_NOKQ01000237.1"/>
</dbReference>
<dbReference type="Gene3D" id="1.10.10.2910">
    <property type="match status" value="1"/>
</dbReference>
<gene>
    <name evidence="2" type="ORF">CF394_11410</name>
</gene>
<evidence type="ECO:0000313" key="3">
    <source>
        <dbReference type="Proteomes" id="UP000217065"/>
    </source>
</evidence>
<organism evidence="2 3">
    <name type="scientific">Tetzosporium hominis</name>
    <dbReference type="NCBI Taxonomy" id="2020506"/>
    <lineage>
        <taxon>Bacteria</taxon>
        <taxon>Bacillati</taxon>
        <taxon>Bacillota</taxon>
        <taxon>Bacilli</taxon>
        <taxon>Bacillales</taxon>
        <taxon>Caryophanaceae</taxon>
        <taxon>Tetzosporium</taxon>
    </lineage>
</organism>
<dbReference type="EMBL" id="NOKQ01000237">
    <property type="protein sequence ID" value="OZS77421.1"/>
    <property type="molecule type" value="Genomic_DNA"/>
</dbReference>
<dbReference type="OrthoDB" id="42613at2"/>
<comment type="caution">
    <text evidence="2">The sequence shown here is derived from an EMBL/GenBank/DDBJ whole genome shotgun (WGS) entry which is preliminary data.</text>
</comment>
<evidence type="ECO:0000313" key="2">
    <source>
        <dbReference type="EMBL" id="OZS77421.1"/>
    </source>
</evidence>
<proteinExistence type="predicted"/>
<keyword evidence="3" id="KW-1185">Reference proteome</keyword>
<accession>A0A264W1I1</accession>
<feature type="domain" description="IrrE N-terminal-like" evidence="1">
    <location>
        <begin position="33"/>
        <end position="161"/>
    </location>
</feature>
<dbReference type="Pfam" id="PF06114">
    <property type="entry name" value="Peptidase_M78"/>
    <property type="match status" value="1"/>
</dbReference>
<reference evidence="2 3" key="1">
    <citation type="submission" date="2017-07" db="EMBL/GenBank/DDBJ databases">
        <title>Tetzosporium hominis gen.nov. sp.nov.</title>
        <authorList>
            <person name="Tetz G."/>
            <person name="Tetz V."/>
        </authorList>
    </citation>
    <scope>NUCLEOTIDE SEQUENCE [LARGE SCALE GENOMIC DNA]</scope>
    <source>
        <strain evidence="2 3">VT-49</strain>
    </source>
</reference>
<evidence type="ECO:0000259" key="1">
    <source>
        <dbReference type="Pfam" id="PF06114"/>
    </source>
</evidence>